<accession>X0VD49</accession>
<comment type="caution">
    <text evidence="1">The sequence shown here is derived from an EMBL/GenBank/DDBJ whole genome shotgun (WGS) entry which is preliminary data.</text>
</comment>
<dbReference type="InterPro" id="IPR015867">
    <property type="entry name" value="N-reg_PII/ATP_PRibTrfase_C"/>
</dbReference>
<protein>
    <submittedName>
        <fullName evidence="1">Uncharacterized protein</fullName>
    </submittedName>
</protein>
<sequence>MSDNVLATRKRTLGQMKRLTIMTPSAVAEHLIDELVERGVTEYTITECKGGGRQRAEGPLLQRTRSVRLEVLVPTTKAAALIEFLRSEILPEFMATVCLETVEVLRSTDFE</sequence>
<dbReference type="InterPro" id="IPR011322">
    <property type="entry name" value="N-reg_PII-like_a/b"/>
</dbReference>
<dbReference type="AlphaFoldDB" id="X0VD49"/>
<proteinExistence type="predicted"/>
<dbReference type="GO" id="GO:0006808">
    <property type="term" value="P:regulation of nitrogen utilization"/>
    <property type="evidence" value="ECO:0007669"/>
    <property type="project" value="InterPro"/>
</dbReference>
<gene>
    <name evidence="1" type="ORF">S01H1_26683</name>
</gene>
<evidence type="ECO:0000313" key="1">
    <source>
        <dbReference type="EMBL" id="GAF98455.1"/>
    </source>
</evidence>
<dbReference type="Gene3D" id="3.30.70.120">
    <property type="match status" value="1"/>
</dbReference>
<reference evidence="1" key="1">
    <citation type="journal article" date="2014" name="Front. Microbiol.">
        <title>High frequency of phylogenetically diverse reductive dehalogenase-homologous genes in deep subseafloor sedimentary metagenomes.</title>
        <authorList>
            <person name="Kawai M."/>
            <person name="Futagami T."/>
            <person name="Toyoda A."/>
            <person name="Takaki Y."/>
            <person name="Nishi S."/>
            <person name="Hori S."/>
            <person name="Arai W."/>
            <person name="Tsubouchi T."/>
            <person name="Morono Y."/>
            <person name="Uchiyama I."/>
            <person name="Ito T."/>
            <person name="Fujiyama A."/>
            <person name="Inagaki F."/>
            <person name="Takami H."/>
        </authorList>
    </citation>
    <scope>NUCLEOTIDE SEQUENCE</scope>
    <source>
        <strain evidence="1">Expedition CK06-06</strain>
    </source>
</reference>
<name>X0VD49_9ZZZZ</name>
<dbReference type="EMBL" id="BARS01016184">
    <property type="protein sequence ID" value="GAF98455.1"/>
    <property type="molecule type" value="Genomic_DNA"/>
</dbReference>
<dbReference type="InterPro" id="IPR002187">
    <property type="entry name" value="N-reg_PII"/>
</dbReference>
<dbReference type="SUPFAM" id="SSF54913">
    <property type="entry name" value="GlnB-like"/>
    <property type="match status" value="1"/>
</dbReference>
<dbReference type="Pfam" id="PF00543">
    <property type="entry name" value="P-II"/>
    <property type="match status" value="1"/>
</dbReference>
<organism evidence="1">
    <name type="scientific">marine sediment metagenome</name>
    <dbReference type="NCBI Taxonomy" id="412755"/>
    <lineage>
        <taxon>unclassified sequences</taxon>
        <taxon>metagenomes</taxon>
        <taxon>ecological metagenomes</taxon>
    </lineage>
</organism>
<dbReference type="GO" id="GO:0030234">
    <property type="term" value="F:enzyme regulator activity"/>
    <property type="evidence" value="ECO:0007669"/>
    <property type="project" value="InterPro"/>
</dbReference>